<proteinExistence type="predicted"/>
<dbReference type="InterPro" id="IPR011723">
    <property type="entry name" value="Znf/thioredoxin_put"/>
</dbReference>
<evidence type="ECO:0000256" key="1">
    <source>
        <dbReference type="SAM" id="MobiDB-lite"/>
    </source>
</evidence>
<reference evidence="4 5" key="1">
    <citation type="submission" date="2016-10" db="EMBL/GenBank/DDBJ databases">
        <authorList>
            <person name="de Groot N.N."/>
        </authorList>
    </citation>
    <scope>NUCLEOTIDE SEQUENCE [LARGE SCALE GENOMIC DNA]</scope>
    <source>
        <strain evidence="4 5">DSM 11457</strain>
    </source>
</reference>
<feature type="domain" description="Zinc finger/thioredoxin putative" evidence="3">
    <location>
        <begin position="22"/>
        <end position="57"/>
    </location>
</feature>
<keyword evidence="2" id="KW-1133">Transmembrane helix</keyword>
<feature type="compositionally biased region" description="Basic and acidic residues" evidence="1">
    <location>
        <begin position="191"/>
        <end position="207"/>
    </location>
</feature>
<accession>A0A1H7YLB8</accession>
<evidence type="ECO:0000259" key="3">
    <source>
        <dbReference type="Pfam" id="PF13717"/>
    </source>
</evidence>
<keyword evidence="2" id="KW-0812">Transmembrane</keyword>
<feature type="compositionally biased region" description="Basic and acidic residues" evidence="1">
    <location>
        <begin position="107"/>
        <end position="120"/>
    </location>
</feature>
<evidence type="ECO:0000313" key="5">
    <source>
        <dbReference type="Proteomes" id="UP000182160"/>
    </source>
</evidence>
<gene>
    <name evidence="4" type="ORF">SAMN04488077_1059</name>
</gene>
<dbReference type="NCBIfam" id="TIGR02098">
    <property type="entry name" value="MJ0042_CXXC"/>
    <property type="match status" value="1"/>
</dbReference>
<feature type="compositionally biased region" description="Basic and acidic residues" evidence="1">
    <location>
        <begin position="144"/>
        <end position="168"/>
    </location>
</feature>
<feature type="region of interest" description="Disordered" evidence="1">
    <location>
        <begin position="51"/>
        <end position="273"/>
    </location>
</feature>
<feature type="compositionally biased region" description="Basic and acidic residues" evidence="1">
    <location>
        <begin position="1"/>
        <end position="10"/>
    </location>
</feature>
<dbReference type="Pfam" id="PF13717">
    <property type="entry name" value="Zn_ribbon_4"/>
    <property type="match status" value="1"/>
</dbReference>
<evidence type="ECO:0000313" key="4">
    <source>
        <dbReference type="EMBL" id="SEM46087.1"/>
    </source>
</evidence>
<protein>
    <submittedName>
        <fullName evidence="4">MJ0042 family finger-like domain-containing protein</fullName>
    </submittedName>
</protein>
<feature type="compositionally biased region" description="Basic and acidic residues" evidence="1">
    <location>
        <begin position="57"/>
        <end position="66"/>
    </location>
</feature>
<dbReference type="EMBL" id="FOBO01000005">
    <property type="protein sequence ID" value="SEM46087.1"/>
    <property type="molecule type" value="Genomic_DNA"/>
</dbReference>
<evidence type="ECO:0000256" key="2">
    <source>
        <dbReference type="SAM" id="Phobius"/>
    </source>
</evidence>
<sequence length="341" mass="36280">MLSIEDRGPENGDTEQATGGTMRLTCPNCGAQYEVPEAVIPTSGRDVQCSNCGDTWFQHHPDHAPAEAEEQPDEYAVPPETATPEADPDPAPEPVAEPMIEPVSEPVADRAPEPVADRAPEPVAEPMPEPVAEPAAEAAPEEPPAQRRLDPNVSDILREEAERERAARAAEGAGGLETQPDLGLSDPGISEDERSRQARARMERLRGGGETPPPAPSEEQVNESRDDDIDPSSRRNLLPDIEEINSSLTSSGERGDTAAAAALPEEVPMSSRRSGFRSGFRLAVITFVLATIVYLTASSIAQMIPAAEAPLAQYVEAVNAARTQLNDLVSRVIAQIGGPAN</sequence>
<name>A0A1H7YLB8_9RHOB</name>
<keyword evidence="2" id="KW-0472">Membrane</keyword>
<organism evidence="4 5">
    <name type="scientific">Roseovarius tolerans</name>
    <dbReference type="NCBI Taxonomy" id="74031"/>
    <lineage>
        <taxon>Bacteria</taxon>
        <taxon>Pseudomonadati</taxon>
        <taxon>Pseudomonadota</taxon>
        <taxon>Alphaproteobacteria</taxon>
        <taxon>Rhodobacterales</taxon>
        <taxon>Roseobacteraceae</taxon>
        <taxon>Roseovarius</taxon>
    </lineage>
</organism>
<feature type="transmembrane region" description="Helical" evidence="2">
    <location>
        <begin position="279"/>
        <end position="297"/>
    </location>
</feature>
<feature type="compositionally biased region" description="Low complexity" evidence="1">
    <location>
        <begin position="76"/>
        <end position="85"/>
    </location>
</feature>
<dbReference type="AlphaFoldDB" id="A0A1H7YLB8"/>
<dbReference type="Proteomes" id="UP000182160">
    <property type="component" value="Unassembled WGS sequence"/>
</dbReference>
<feature type="region of interest" description="Disordered" evidence="1">
    <location>
        <begin position="1"/>
        <end position="25"/>
    </location>
</feature>